<protein>
    <submittedName>
        <fullName evidence="5">BTB/POZ domain-containing protein POB1-like</fullName>
    </submittedName>
</protein>
<reference evidence="5" key="2">
    <citation type="submission" date="2023-05" db="EMBL/GenBank/DDBJ databases">
        <authorList>
            <person name="Schelkunov M.I."/>
        </authorList>
    </citation>
    <scope>NUCLEOTIDE SEQUENCE</scope>
    <source>
        <strain evidence="5">Hsosn_3</strain>
        <tissue evidence="5">Leaf</tissue>
    </source>
</reference>
<dbReference type="InterPro" id="IPR011333">
    <property type="entry name" value="SKP1/BTB/POZ_sf"/>
</dbReference>
<dbReference type="PANTHER" id="PTHR46336">
    <property type="entry name" value="OS02G0260700 PROTEIN"/>
    <property type="match status" value="1"/>
</dbReference>
<keyword evidence="6" id="KW-1185">Reference proteome</keyword>
<evidence type="ECO:0000256" key="1">
    <source>
        <dbReference type="ARBA" id="ARBA00002668"/>
    </source>
</evidence>
<dbReference type="FunFam" id="1.25.40.420:FF:000008">
    <property type="entry name" value="BTB/POZ domain-containing protein POB1"/>
    <property type="match status" value="1"/>
</dbReference>
<comment type="caution">
    <text evidence="5">The sequence shown here is derived from an EMBL/GenBank/DDBJ whole genome shotgun (WGS) entry which is preliminary data.</text>
</comment>
<comment type="pathway">
    <text evidence="2">Protein modification; protein ubiquitination.</text>
</comment>
<name>A0AAD8MNC1_9APIA</name>
<dbReference type="CDD" id="cd18186">
    <property type="entry name" value="BTB_POZ_ZBTB_KLHL-like"/>
    <property type="match status" value="1"/>
</dbReference>
<dbReference type="InterPro" id="IPR011705">
    <property type="entry name" value="BACK"/>
</dbReference>
<keyword evidence="3" id="KW-0833">Ubl conjugation pathway</keyword>
<evidence type="ECO:0000259" key="4">
    <source>
        <dbReference type="PROSITE" id="PS50097"/>
    </source>
</evidence>
<dbReference type="Pfam" id="PF00651">
    <property type="entry name" value="BTB"/>
    <property type="match status" value="1"/>
</dbReference>
<evidence type="ECO:0000313" key="5">
    <source>
        <dbReference type="EMBL" id="KAK1378168.1"/>
    </source>
</evidence>
<dbReference type="Gene3D" id="1.25.40.420">
    <property type="match status" value="1"/>
</dbReference>
<dbReference type="SMART" id="SM00225">
    <property type="entry name" value="BTB"/>
    <property type="match status" value="1"/>
</dbReference>
<evidence type="ECO:0000313" key="6">
    <source>
        <dbReference type="Proteomes" id="UP001237642"/>
    </source>
</evidence>
<dbReference type="EMBL" id="JAUIZM010000006">
    <property type="protein sequence ID" value="KAK1378168.1"/>
    <property type="molecule type" value="Genomic_DNA"/>
</dbReference>
<dbReference type="InterPro" id="IPR000210">
    <property type="entry name" value="BTB/POZ_dom"/>
</dbReference>
<dbReference type="Pfam" id="PF07707">
    <property type="entry name" value="BACK"/>
    <property type="match status" value="1"/>
</dbReference>
<dbReference type="PANTHER" id="PTHR46336:SF30">
    <property type="entry name" value="BTB_POZ DOMAIN-CONTAINING PROTEIN POB1-LIKE"/>
    <property type="match status" value="1"/>
</dbReference>
<dbReference type="AlphaFoldDB" id="A0AAD8MNC1"/>
<comment type="function">
    <text evidence="1">May act as a substrate-specific adapter of an E3 ubiquitin-protein ligase complex (CUL3-RBX1-BTB) which mediates the ubiquitination and subsequent proteasomal degradation of target proteins.</text>
</comment>
<proteinExistence type="predicted"/>
<dbReference type="SMART" id="SM00875">
    <property type="entry name" value="BACK"/>
    <property type="match status" value="1"/>
</dbReference>
<sequence length="530" mass="59709">METDYTAAGNFGFAFDNPMFSDRVLSIEILPDPVEAQPDGTLVIKQQNAVPGDGTRSHGEVCTVKCSLPGAEDSVASKNQDSDGDSMIKESLSGEEATWSRDFSTVHRVKTVHINSAILAIKSPYFYKLFSNGMRESGQAAKIRIHASEEAALMELLNYMYKNSLSTTTLSSLLDILIAADKYDVVSCMQYCSQQLSKHPMDCDLAFSYMNFPSSVLQAVALQQLTNSAKQFIGVQFRNIAKCENQLLNLSLTGIEAILSSDDLQVCSEDVIYDLVMKWAEVHYPQLEERRKVLETRLRHLIRFPYMTSLKLKEVTTGAYFSPEVASEIVLEALFFKNETPSGQHQLALDRHVAGENIGNPDQRFVERAYICRPVKAVVIELPRYHCVVHLDLTRKECESLFPAGHSESEAFYLGKHGFYLRAFCVMNPNNVSRCFGLYLGMLGNESDKFKMDFEIAAWSKREEKYKTQYIDRTTLTGGQFLGPWNLFKTSWEAFIADDSPYFINGKLHLRAMVYNLGSNGCQPPVFILR</sequence>
<organism evidence="5 6">
    <name type="scientific">Heracleum sosnowskyi</name>
    <dbReference type="NCBI Taxonomy" id="360622"/>
    <lineage>
        <taxon>Eukaryota</taxon>
        <taxon>Viridiplantae</taxon>
        <taxon>Streptophyta</taxon>
        <taxon>Embryophyta</taxon>
        <taxon>Tracheophyta</taxon>
        <taxon>Spermatophyta</taxon>
        <taxon>Magnoliopsida</taxon>
        <taxon>eudicotyledons</taxon>
        <taxon>Gunneridae</taxon>
        <taxon>Pentapetalae</taxon>
        <taxon>asterids</taxon>
        <taxon>campanulids</taxon>
        <taxon>Apiales</taxon>
        <taxon>Apiaceae</taxon>
        <taxon>Apioideae</taxon>
        <taxon>apioid superclade</taxon>
        <taxon>Tordylieae</taxon>
        <taxon>Tordyliinae</taxon>
        <taxon>Heracleum</taxon>
    </lineage>
</organism>
<feature type="domain" description="BTB" evidence="4">
    <location>
        <begin position="101"/>
        <end position="169"/>
    </location>
</feature>
<dbReference type="PROSITE" id="PS50097">
    <property type="entry name" value="BTB"/>
    <property type="match status" value="1"/>
</dbReference>
<evidence type="ECO:0000256" key="3">
    <source>
        <dbReference type="ARBA" id="ARBA00022786"/>
    </source>
</evidence>
<evidence type="ECO:0000256" key="2">
    <source>
        <dbReference type="ARBA" id="ARBA00004906"/>
    </source>
</evidence>
<dbReference type="GO" id="GO:0005634">
    <property type="term" value="C:nucleus"/>
    <property type="evidence" value="ECO:0007669"/>
    <property type="project" value="TreeGrafter"/>
</dbReference>
<dbReference type="GO" id="GO:0010114">
    <property type="term" value="P:response to red light"/>
    <property type="evidence" value="ECO:0007669"/>
    <property type="project" value="TreeGrafter"/>
</dbReference>
<dbReference type="Proteomes" id="UP001237642">
    <property type="component" value="Unassembled WGS sequence"/>
</dbReference>
<dbReference type="InterPro" id="IPR045890">
    <property type="entry name" value="POB1-like"/>
</dbReference>
<dbReference type="Gene3D" id="3.30.710.10">
    <property type="entry name" value="Potassium Channel Kv1.1, Chain A"/>
    <property type="match status" value="1"/>
</dbReference>
<reference evidence="5" key="1">
    <citation type="submission" date="2023-02" db="EMBL/GenBank/DDBJ databases">
        <title>Genome of toxic invasive species Heracleum sosnowskyi carries increased number of genes despite the absence of recent whole-genome duplications.</title>
        <authorList>
            <person name="Schelkunov M."/>
            <person name="Shtratnikova V."/>
            <person name="Makarenko M."/>
            <person name="Klepikova A."/>
            <person name="Omelchenko D."/>
            <person name="Novikova G."/>
            <person name="Obukhova E."/>
            <person name="Bogdanov V."/>
            <person name="Penin A."/>
            <person name="Logacheva M."/>
        </authorList>
    </citation>
    <scope>NUCLEOTIDE SEQUENCE</scope>
    <source>
        <strain evidence="5">Hsosn_3</strain>
        <tissue evidence="5">Leaf</tissue>
    </source>
</reference>
<dbReference type="SUPFAM" id="SSF54695">
    <property type="entry name" value="POZ domain"/>
    <property type="match status" value="1"/>
</dbReference>
<dbReference type="SUPFAM" id="SSF49599">
    <property type="entry name" value="TRAF domain-like"/>
    <property type="match status" value="1"/>
</dbReference>
<accession>A0AAD8MNC1</accession>
<gene>
    <name evidence="5" type="ORF">POM88_024912</name>
</gene>